<protein>
    <recommendedName>
        <fullName evidence="6">Sulfatase N-terminal domain-containing protein</fullName>
    </recommendedName>
</protein>
<dbReference type="InterPro" id="IPR047115">
    <property type="entry name" value="ARSB"/>
</dbReference>
<dbReference type="PANTHER" id="PTHR10342:SF274">
    <property type="entry name" value="ARYLSULFATASE B"/>
    <property type="match status" value="1"/>
</dbReference>
<dbReference type="InterPro" id="IPR000917">
    <property type="entry name" value="Sulfatase_N"/>
</dbReference>
<keyword evidence="5" id="KW-0325">Glycoprotein</keyword>
<dbReference type="GO" id="GO:0008484">
    <property type="term" value="F:sulfuric ester hydrolase activity"/>
    <property type="evidence" value="ECO:0007669"/>
    <property type="project" value="InterPro"/>
</dbReference>
<evidence type="ECO:0000256" key="2">
    <source>
        <dbReference type="ARBA" id="ARBA00022723"/>
    </source>
</evidence>
<keyword evidence="4" id="KW-0106">Calcium</keyword>
<reference evidence="7" key="1">
    <citation type="submission" date="2018-05" db="EMBL/GenBank/DDBJ databases">
        <authorList>
            <person name="Lanie J.A."/>
            <person name="Ng W.-L."/>
            <person name="Kazmierczak K.M."/>
            <person name="Andrzejewski T.M."/>
            <person name="Davidsen T.M."/>
            <person name="Wayne K.J."/>
            <person name="Tettelin H."/>
            <person name="Glass J.I."/>
            <person name="Rusch D."/>
            <person name="Podicherti R."/>
            <person name="Tsui H.-C.T."/>
            <person name="Winkler M.E."/>
        </authorList>
    </citation>
    <scope>NUCLEOTIDE SEQUENCE</scope>
</reference>
<keyword evidence="2" id="KW-0479">Metal-binding</keyword>
<feature type="non-terminal residue" evidence="7">
    <location>
        <position position="264"/>
    </location>
</feature>
<dbReference type="SUPFAM" id="SSF53649">
    <property type="entry name" value="Alkaline phosphatase-like"/>
    <property type="match status" value="1"/>
</dbReference>
<organism evidence="7">
    <name type="scientific">marine metagenome</name>
    <dbReference type="NCBI Taxonomy" id="408172"/>
    <lineage>
        <taxon>unclassified sequences</taxon>
        <taxon>metagenomes</taxon>
        <taxon>ecological metagenomes</taxon>
    </lineage>
</organism>
<sequence>MKAFWYRELVLTFLAVFTPLLQGASKPHIILFISDDMGWNDVGYHGSKIATPHIDRLAKEGMQLDRFYVHPVCSPTRAALMTGRSPARFGITSALTRGTGVPLAEHFMPQTFQKAGYQTFLVGKWHLGATGPEYKPNARGFDHFFGFHGGGINYFARGGLRARGWYRNVQPVIVEGYSTDLLAAEAIRLIKKRDPNRPIYLNLSFNAPHPIAQAPEALITKYAKLGFAGRMTAHAAAIDAMDSAIGRVLAVLEAEGMVRNTLVM</sequence>
<accession>A0A382ADB5</accession>
<dbReference type="AlphaFoldDB" id="A0A382ADB5"/>
<comment type="similarity">
    <text evidence="1">Belongs to the sulfatase family.</text>
</comment>
<evidence type="ECO:0000256" key="3">
    <source>
        <dbReference type="ARBA" id="ARBA00022801"/>
    </source>
</evidence>
<dbReference type="InterPro" id="IPR017850">
    <property type="entry name" value="Alkaline_phosphatase_core_sf"/>
</dbReference>
<evidence type="ECO:0000313" key="7">
    <source>
        <dbReference type="EMBL" id="SVA99082.1"/>
    </source>
</evidence>
<name>A0A382ADB5_9ZZZZ</name>
<evidence type="ECO:0000256" key="5">
    <source>
        <dbReference type="ARBA" id="ARBA00023180"/>
    </source>
</evidence>
<evidence type="ECO:0000259" key="6">
    <source>
        <dbReference type="Pfam" id="PF00884"/>
    </source>
</evidence>
<keyword evidence="3" id="KW-0378">Hydrolase</keyword>
<dbReference type="InterPro" id="IPR024607">
    <property type="entry name" value="Sulfatase_CS"/>
</dbReference>
<dbReference type="Gene3D" id="3.40.720.10">
    <property type="entry name" value="Alkaline Phosphatase, subunit A"/>
    <property type="match status" value="1"/>
</dbReference>
<dbReference type="PROSITE" id="PS00523">
    <property type="entry name" value="SULFATASE_1"/>
    <property type="match status" value="1"/>
</dbReference>
<gene>
    <name evidence="7" type="ORF">METZ01_LOCUS151936</name>
</gene>
<dbReference type="GO" id="GO:0046872">
    <property type="term" value="F:metal ion binding"/>
    <property type="evidence" value="ECO:0007669"/>
    <property type="project" value="UniProtKB-KW"/>
</dbReference>
<evidence type="ECO:0000256" key="1">
    <source>
        <dbReference type="ARBA" id="ARBA00008779"/>
    </source>
</evidence>
<feature type="domain" description="Sulfatase N-terminal" evidence="6">
    <location>
        <begin position="27"/>
        <end position="264"/>
    </location>
</feature>
<dbReference type="Pfam" id="PF00884">
    <property type="entry name" value="Sulfatase"/>
    <property type="match status" value="1"/>
</dbReference>
<proteinExistence type="inferred from homology"/>
<dbReference type="PANTHER" id="PTHR10342">
    <property type="entry name" value="ARYLSULFATASE"/>
    <property type="match status" value="1"/>
</dbReference>
<dbReference type="PROSITE" id="PS00149">
    <property type="entry name" value="SULFATASE_2"/>
    <property type="match status" value="1"/>
</dbReference>
<dbReference type="EMBL" id="UINC01024770">
    <property type="protein sequence ID" value="SVA99082.1"/>
    <property type="molecule type" value="Genomic_DNA"/>
</dbReference>
<evidence type="ECO:0000256" key="4">
    <source>
        <dbReference type="ARBA" id="ARBA00022837"/>
    </source>
</evidence>